<evidence type="ECO:0008006" key="3">
    <source>
        <dbReference type="Google" id="ProtNLM"/>
    </source>
</evidence>
<organism evidence="1 2">
    <name type="scientific">Kyrpidia spormannii</name>
    <dbReference type="NCBI Taxonomy" id="2055160"/>
    <lineage>
        <taxon>Bacteria</taxon>
        <taxon>Bacillati</taxon>
        <taxon>Bacillota</taxon>
        <taxon>Bacilli</taxon>
        <taxon>Bacillales</taxon>
        <taxon>Alicyclobacillaceae</taxon>
        <taxon>Kyrpidia</taxon>
    </lineage>
</organism>
<dbReference type="SUPFAM" id="SSF49265">
    <property type="entry name" value="Fibronectin type III"/>
    <property type="match status" value="1"/>
</dbReference>
<accession>A0A2K8N7A5</accession>
<evidence type="ECO:0000313" key="2">
    <source>
        <dbReference type="Proteomes" id="UP000231932"/>
    </source>
</evidence>
<dbReference type="InterPro" id="IPR013783">
    <property type="entry name" value="Ig-like_fold"/>
</dbReference>
<proteinExistence type="predicted"/>
<protein>
    <recommendedName>
        <fullName evidence="3">Fibronectin type-III domain-containing protein</fullName>
    </recommendedName>
</protein>
<reference evidence="2" key="1">
    <citation type="submission" date="2017-11" db="EMBL/GenBank/DDBJ databases">
        <title>Complete Genome Sequence of Kyrpidia sp. Strain EA-1, a thermophilic, hydrogen-oxidizing Bacterium, isolated from the Azores.</title>
        <authorList>
            <person name="Reiner J.E."/>
            <person name="Lapp C.J."/>
            <person name="Bunk B."/>
            <person name="Gescher J."/>
        </authorList>
    </citation>
    <scope>NUCLEOTIDE SEQUENCE [LARGE SCALE GENOMIC DNA]</scope>
    <source>
        <strain evidence="2">EA-1</strain>
    </source>
</reference>
<dbReference type="AlphaFoldDB" id="A0A2K8N7A5"/>
<dbReference type="InterPro" id="IPR036116">
    <property type="entry name" value="FN3_sf"/>
</dbReference>
<keyword evidence="2" id="KW-1185">Reference proteome</keyword>
<dbReference type="Gene3D" id="2.60.40.10">
    <property type="entry name" value="Immunoglobulins"/>
    <property type="match status" value="1"/>
</dbReference>
<gene>
    <name evidence="1" type="ORF">CVV65_05455</name>
</gene>
<name>A0A2K8N7A5_9BACL</name>
<dbReference type="EMBL" id="CP024955">
    <property type="protein sequence ID" value="ATY84470.1"/>
    <property type="molecule type" value="Genomic_DNA"/>
</dbReference>
<dbReference type="KEGG" id="kyr:CVV65_05455"/>
<sequence>MGAYTGQTLISIGEDRKLLTWNPSPSPDTRGYEIYYGTVVPNQKLNVGIISQNQYTLDLPPGSYQIFIRTWDTNENYSDSEIVTITI</sequence>
<dbReference type="Proteomes" id="UP000231932">
    <property type="component" value="Chromosome"/>
</dbReference>
<evidence type="ECO:0000313" key="1">
    <source>
        <dbReference type="EMBL" id="ATY84470.1"/>
    </source>
</evidence>